<sequence length="109" mass="11609">MEIYIKGVPAGCAAAAAYEILPTPANATSLEDILADFSLNLDSPRSEVMHILQPAPVARACRGALLWFRAVAAAEATPDNSLLLETDRFARWAADAMWDLSAHRAVASG</sequence>
<protein>
    <submittedName>
        <fullName evidence="1">Uncharacterized protein</fullName>
    </submittedName>
</protein>
<gene>
    <name evidence="1" type="ORF">BP00DRAFT_448259</name>
</gene>
<evidence type="ECO:0000313" key="1">
    <source>
        <dbReference type="EMBL" id="PYI29578.1"/>
    </source>
</evidence>
<organism evidence="1 2">
    <name type="scientific">Aspergillus indologenus CBS 114.80</name>
    <dbReference type="NCBI Taxonomy" id="1450541"/>
    <lineage>
        <taxon>Eukaryota</taxon>
        <taxon>Fungi</taxon>
        <taxon>Dikarya</taxon>
        <taxon>Ascomycota</taxon>
        <taxon>Pezizomycotina</taxon>
        <taxon>Eurotiomycetes</taxon>
        <taxon>Eurotiomycetidae</taxon>
        <taxon>Eurotiales</taxon>
        <taxon>Aspergillaceae</taxon>
        <taxon>Aspergillus</taxon>
        <taxon>Aspergillus subgen. Circumdati</taxon>
    </lineage>
</organism>
<dbReference type="Proteomes" id="UP000248817">
    <property type="component" value="Unassembled WGS sequence"/>
</dbReference>
<proteinExistence type="predicted"/>
<keyword evidence="2" id="KW-1185">Reference proteome</keyword>
<evidence type="ECO:0000313" key="2">
    <source>
        <dbReference type="Proteomes" id="UP000248817"/>
    </source>
</evidence>
<accession>A0A2V5HYK9</accession>
<dbReference type="AlphaFoldDB" id="A0A2V5HYK9"/>
<name>A0A2V5HYK9_9EURO</name>
<reference evidence="1 2" key="1">
    <citation type="submission" date="2018-02" db="EMBL/GenBank/DDBJ databases">
        <title>The genomes of Aspergillus section Nigri reveals drivers in fungal speciation.</title>
        <authorList>
            <consortium name="DOE Joint Genome Institute"/>
            <person name="Vesth T.C."/>
            <person name="Nybo J."/>
            <person name="Theobald S."/>
            <person name="Brandl J."/>
            <person name="Frisvad J.C."/>
            <person name="Nielsen K.F."/>
            <person name="Lyhne E.K."/>
            <person name="Kogle M.E."/>
            <person name="Kuo A."/>
            <person name="Riley R."/>
            <person name="Clum A."/>
            <person name="Nolan M."/>
            <person name="Lipzen A."/>
            <person name="Salamov A."/>
            <person name="Henrissat B."/>
            <person name="Wiebenga A."/>
            <person name="De vries R.P."/>
            <person name="Grigoriev I.V."/>
            <person name="Mortensen U.H."/>
            <person name="Andersen M.R."/>
            <person name="Baker S.E."/>
        </authorList>
    </citation>
    <scope>NUCLEOTIDE SEQUENCE [LARGE SCALE GENOMIC DNA]</scope>
    <source>
        <strain evidence="1 2">CBS 114.80</strain>
    </source>
</reference>
<dbReference type="EMBL" id="KZ825529">
    <property type="protein sequence ID" value="PYI29578.1"/>
    <property type="molecule type" value="Genomic_DNA"/>
</dbReference>